<dbReference type="AlphaFoldDB" id="A0A6A6P3R0"/>
<feature type="compositionally biased region" description="Polar residues" evidence="1">
    <location>
        <begin position="1"/>
        <end position="10"/>
    </location>
</feature>
<evidence type="ECO:0000256" key="1">
    <source>
        <dbReference type="SAM" id="MobiDB-lite"/>
    </source>
</evidence>
<proteinExistence type="predicted"/>
<feature type="compositionally biased region" description="Basic and acidic residues" evidence="1">
    <location>
        <begin position="17"/>
        <end position="34"/>
    </location>
</feature>
<dbReference type="OrthoDB" id="3359339at2759"/>
<feature type="compositionally biased region" description="Basic and acidic residues" evidence="1">
    <location>
        <begin position="147"/>
        <end position="166"/>
    </location>
</feature>
<reference evidence="2" key="1">
    <citation type="journal article" date="2020" name="Stud. Mycol.">
        <title>101 Dothideomycetes genomes: a test case for predicting lifestyles and emergence of pathogens.</title>
        <authorList>
            <person name="Haridas S."/>
            <person name="Albert R."/>
            <person name="Binder M."/>
            <person name="Bloem J."/>
            <person name="Labutti K."/>
            <person name="Salamov A."/>
            <person name="Andreopoulos B."/>
            <person name="Baker S."/>
            <person name="Barry K."/>
            <person name="Bills G."/>
            <person name="Bluhm B."/>
            <person name="Cannon C."/>
            <person name="Castanera R."/>
            <person name="Culley D."/>
            <person name="Daum C."/>
            <person name="Ezra D."/>
            <person name="Gonzalez J."/>
            <person name="Henrissat B."/>
            <person name="Kuo A."/>
            <person name="Liang C."/>
            <person name="Lipzen A."/>
            <person name="Lutzoni F."/>
            <person name="Magnuson J."/>
            <person name="Mondo S."/>
            <person name="Nolan M."/>
            <person name="Ohm R."/>
            <person name="Pangilinan J."/>
            <person name="Park H.-J."/>
            <person name="Ramirez L."/>
            <person name="Alfaro M."/>
            <person name="Sun H."/>
            <person name="Tritt A."/>
            <person name="Yoshinaga Y."/>
            <person name="Zwiers L.-H."/>
            <person name="Turgeon B."/>
            <person name="Goodwin S."/>
            <person name="Spatafora J."/>
            <person name="Crous P."/>
            <person name="Grigoriev I."/>
        </authorList>
    </citation>
    <scope>NUCLEOTIDE SEQUENCE</scope>
    <source>
        <strain evidence="2">ATCC 16933</strain>
    </source>
</reference>
<name>A0A6A6P3R0_9PEZI</name>
<dbReference type="EMBL" id="MU001677">
    <property type="protein sequence ID" value="KAF2458661.1"/>
    <property type="molecule type" value="Genomic_DNA"/>
</dbReference>
<dbReference type="Proteomes" id="UP000799766">
    <property type="component" value="Unassembled WGS sequence"/>
</dbReference>
<evidence type="ECO:0000313" key="2">
    <source>
        <dbReference type="EMBL" id="KAF2458661.1"/>
    </source>
</evidence>
<sequence length="175" mass="18925">MSQEYANQDLNVLAKQAEQDLNSHDAKTGHDKTRTARGAGDSSDSTVESGVDESVRYKFPGADVRYGSSASGAGDNRRIPPEEGGEYSHSSGLPATKAADFEGPGGPETKEKLLEEQNPGSDEVRGNIRQGGDTIRPAGSMSTNISEFHRDRREAINSREDTKQERNPPTVEHLI</sequence>
<accession>A0A6A6P3R0</accession>
<gene>
    <name evidence="2" type="ORF">BDY21DRAFT_362885</name>
</gene>
<feature type="region of interest" description="Disordered" evidence="1">
    <location>
        <begin position="1"/>
        <end position="175"/>
    </location>
</feature>
<protein>
    <submittedName>
        <fullName evidence="2">Uncharacterized protein</fullName>
    </submittedName>
</protein>
<evidence type="ECO:0000313" key="3">
    <source>
        <dbReference type="Proteomes" id="UP000799766"/>
    </source>
</evidence>
<keyword evidence="3" id="KW-1185">Reference proteome</keyword>
<organism evidence="2 3">
    <name type="scientific">Lineolata rhizophorae</name>
    <dbReference type="NCBI Taxonomy" id="578093"/>
    <lineage>
        <taxon>Eukaryota</taxon>
        <taxon>Fungi</taxon>
        <taxon>Dikarya</taxon>
        <taxon>Ascomycota</taxon>
        <taxon>Pezizomycotina</taxon>
        <taxon>Dothideomycetes</taxon>
        <taxon>Dothideomycetes incertae sedis</taxon>
        <taxon>Lineolatales</taxon>
        <taxon>Lineolataceae</taxon>
        <taxon>Lineolata</taxon>
    </lineage>
</organism>